<dbReference type="Proteomes" id="UP000014071">
    <property type="component" value="Unassembled WGS sequence"/>
</dbReference>
<sequence>MTAETAACYLRLEATVLSGLPLADVAEVDVFAAQRDEGDPAEFEPSFGFRLDDLGVLASWTDACGSIAFLFDLGRAAEDDWDEEAEVLCAF</sequence>
<reference evidence="2" key="1">
    <citation type="journal article" date="2013" name="Genome Announc.">
        <title>Draft genome sequence of the basidiomycetous yeast-like fungus Pseudozyma hubeiensis SY62, which produces an abundant amount of the biosurfactant mannosylerythritol lipids.</title>
        <authorList>
            <person name="Konishi M."/>
            <person name="Hatada Y."/>
            <person name="Horiuchi J."/>
        </authorList>
    </citation>
    <scope>NUCLEOTIDE SEQUENCE [LARGE SCALE GENOMIC DNA]</scope>
    <source>
        <strain evidence="2">SY62</strain>
    </source>
</reference>
<evidence type="ECO:0000313" key="1">
    <source>
        <dbReference type="EMBL" id="GAC99886.1"/>
    </source>
</evidence>
<dbReference type="EMBL" id="DF238833">
    <property type="protein sequence ID" value="GAC99886.1"/>
    <property type="molecule type" value="Genomic_DNA"/>
</dbReference>
<dbReference type="HOGENOM" id="CLU_2427993_0_0_1"/>
<name>R9PEX4_PSEHS</name>
<proteinExistence type="predicted"/>
<gene>
    <name evidence="1" type="ORF">PHSY_007489</name>
</gene>
<protein>
    <submittedName>
        <fullName evidence="1">Uncharacterized protein</fullName>
    </submittedName>
</protein>
<keyword evidence="2" id="KW-1185">Reference proteome</keyword>
<accession>R9PEX4</accession>
<evidence type="ECO:0000313" key="2">
    <source>
        <dbReference type="Proteomes" id="UP000014071"/>
    </source>
</evidence>
<dbReference type="AlphaFoldDB" id="R9PEX4"/>
<dbReference type="RefSeq" id="XP_012193473.1">
    <property type="nucleotide sequence ID" value="XM_012338083.1"/>
</dbReference>
<organism evidence="1 2">
    <name type="scientific">Pseudozyma hubeiensis (strain SY62)</name>
    <name type="common">Yeast</name>
    <dbReference type="NCBI Taxonomy" id="1305764"/>
    <lineage>
        <taxon>Eukaryota</taxon>
        <taxon>Fungi</taxon>
        <taxon>Dikarya</taxon>
        <taxon>Basidiomycota</taxon>
        <taxon>Ustilaginomycotina</taxon>
        <taxon>Ustilaginomycetes</taxon>
        <taxon>Ustilaginales</taxon>
        <taxon>Ustilaginaceae</taxon>
        <taxon>Pseudozyma</taxon>
    </lineage>
</organism>
<dbReference type="GeneID" id="24112752"/>